<dbReference type="GO" id="GO:0004674">
    <property type="term" value="F:protein serine/threonine kinase activity"/>
    <property type="evidence" value="ECO:0007669"/>
    <property type="project" value="UniProtKB-KW"/>
</dbReference>
<protein>
    <recommendedName>
        <fullName evidence="3">Histidine kinase/HSP90-like ATPase domain-containing protein</fullName>
    </recommendedName>
</protein>
<feature type="compositionally biased region" description="Low complexity" evidence="2">
    <location>
        <begin position="1"/>
        <end position="10"/>
    </location>
</feature>
<dbReference type="EMBL" id="CP021121">
    <property type="protein sequence ID" value="ARQ67700.1"/>
    <property type="molecule type" value="Genomic_DNA"/>
</dbReference>
<dbReference type="Pfam" id="PF13581">
    <property type="entry name" value="HATPase_c_2"/>
    <property type="match status" value="1"/>
</dbReference>
<dbReference type="OrthoDB" id="3852126at2"/>
<evidence type="ECO:0000313" key="4">
    <source>
        <dbReference type="EMBL" id="ARQ67700.1"/>
    </source>
</evidence>
<dbReference type="Gene3D" id="3.30.565.10">
    <property type="entry name" value="Histidine kinase-like ATPase, C-terminal domain"/>
    <property type="match status" value="1"/>
</dbReference>
<keyword evidence="5" id="KW-1185">Reference proteome</keyword>
<dbReference type="KEGG" id="smao:CAG99_01620"/>
<evidence type="ECO:0000256" key="2">
    <source>
        <dbReference type="SAM" id="MobiDB-lite"/>
    </source>
</evidence>
<evidence type="ECO:0000313" key="5">
    <source>
        <dbReference type="Proteomes" id="UP000194218"/>
    </source>
</evidence>
<name>A0A1W7CTJ1_9ACTN</name>
<accession>A0A1W7CTJ1</accession>
<evidence type="ECO:0000259" key="3">
    <source>
        <dbReference type="Pfam" id="PF13581"/>
    </source>
</evidence>
<dbReference type="PANTHER" id="PTHR35526">
    <property type="entry name" value="ANTI-SIGMA-F FACTOR RSBW-RELATED"/>
    <property type="match status" value="1"/>
</dbReference>
<dbReference type="InterPro" id="IPR050267">
    <property type="entry name" value="Anti-sigma-factor_SerPK"/>
</dbReference>
<dbReference type="InterPro" id="IPR036890">
    <property type="entry name" value="HATPase_C_sf"/>
</dbReference>
<keyword evidence="1" id="KW-0723">Serine/threonine-protein kinase</keyword>
<dbReference type="InterPro" id="IPR003594">
    <property type="entry name" value="HATPase_dom"/>
</dbReference>
<keyword evidence="1" id="KW-0418">Kinase</keyword>
<dbReference type="CDD" id="cd16936">
    <property type="entry name" value="HATPase_RsbW-like"/>
    <property type="match status" value="1"/>
</dbReference>
<proteinExistence type="predicted"/>
<organism evidence="4 5">
    <name type="scientific">Streptomyces marincola</name>
    <dbReference type="NCBI Taxonomy" id="2878388"/>
    <lineage>
        <taxon>Bacteria</taxon>
        <taxon>Bacillati</taxon>
        <taxon>Actinomycetota</taxon>
        <taxon>Actinomycetes</taxon>
        <taxon>Kitasatosporales</taxon>
        <taxon>Streptomycetaceae</taxon>
        <taxon>Streptomyces</taxon>
    </lineage>
</organism>
<feature type="domain" description="Histidine kinase/HSP90-like ATPase" evidence="3">
    <location>
        <begin position="33"/>
        <end position="131"/>
    </location>
</feature>
<dbReference type="Proteomes" id="UP000194218">
    <property type="component" value="Chromosome"/>
</dbReference>
<sequence>MESRSSAPTRPAVPPAPGRVRGVRRYTVAPADSAVPRLRHAVGDFLREHAPLSAERRDAALLILSELLTNAVRHAGPLTPRIAVEAGLDGARLRLSVEDGHPYRPRALDPHPEAQDIGGRGLLLVQVLAAEAGGDCGVDPTASGGKIIWATLPYDRA</sequence>
<dbReference type="PANTHER" id="PTHR35526:SF3">
    <property type="entry name" value="ANTI-SIGMA-F FACTOR RSBW"/>
    <property type="match status" value="1"/>
</dbReference>
<dbReference type="AlphaFoldDB" id="A0A1W7CTJ1"/>
<reference evidence="4 5" key="1">
    <citation type="submission" date="2017-05" db="EMBL/GenBank/DDBJ databases">
        <title>Complete genome sequence of Streptomyces sp. SCSIO 03032 revealed the diverse biosynthetic pathways for its bioactive secondary metabolites.</title>
        <authorList>
            <person name="Ma L."/>
            <person name="Zhu Y."/>
            <person name="Zhang W."/>
            <person name="Zhang G."/>
            <person name="Tian X."/>
            <person name="Zhang S."/>
            <person name="Zhang C."/>
        </authorList>
    </citation>
    <scope>NUCLEOTIDE SEQUENCE [LARGE SCALE GENOMIC DNA]</scope>
    <source>
        <strain evidence="4 5">SCSIO 03032</strain>
    </source>
</reference>
<keyword evidence="1" id="KW-0808">Transferase</keyword>
<evidence type="ECO:0000256" key="1">
    <source>
        <dbReference type="ARBA" id="ARBA00022527"/>
    </source>
</evidence>
<dbReference type="SUPFAM" id="SSF55874">
    <property type="entry name" value="ATPase domain of HSP90 chaperone/DNA topoisomerase II/histidine kinase"/>
    <property type="match status" value="1"/>
</dbReference>
<gene>
    <name evidence="4" type="ORF">CAG99_01620</name>
</gene>
<feature type="region of interest" description="Disordered" evidence="2">
    <location>
        <begin position="1"/>
        <end position="21"/>
    </location>
</feature>